<reference evidence="1" key="1">
    <citation type="submission" date="2023-10" db="EMBL/GenBank/DDBJ databases">
        <authorList>
            <person name="Chen Y."/>
            <person name="Shah S."/>
            <person name="Dougan E. K."/>
            <person name="Thang M."/>
            <person name="Chan C."/>
        </authorList>
    </citation>
    <scope>NUCLEOTIDE SEQUENCE [LARGE SCALE GENOMIC DNA]</scope>
</reference>
<evidence type="ECO:0000313" key="2">
    <source>
        <dbReference type="Proteomes" id="UP001189429"/>
    </source>
</evidence>
<dbReference type="Proteomes" id="UP001189429">
    <property type="component" value="Unassembled WGS sequence"/>
</dbReference>
<evidence type="ECO:0000313" key="1">
    <source>
        <dbReference type="EMBL" id="CAK0839417.1"/>
    </source>
</evidence>
<gene>
    <name evidence="1" type="ORF">PCOR1329_LOCUS35094</name>
</gene>
<proteinExistence type="predicted"/>
<comment type="caution">
    <text evidence="1">The sequence shown here is derived from an EMBL/GenBank/DDBJ whole genome shotgun (WGS) entry which is preliminary data.</text>
</comment>
<accession>A0ABN9T3B2</accession>
<organism evidence="1 2">
    <name type="scientific">Prorocentrum cordatum</name>
    <dbReference type="NCBI Taxonomy" id="2364126"/>
    <lineage>
        <taxon>Eukaryota</taxon>
        <taxon>Sar</taxon>
        <taxon>Alveolata</taxon>
        <taxon>Dinophyceae</taxon>
        <taxon>Prorocentrales</taxon>
        <taxon>Prorocentraceae</taxon>
        <taxon>Prorocentrum</taxon>
    </lineage>
</organism>
<feature type="non-terminal residue" evidence="1">
    <location>
        <position position="729"/>
    </location>
</feature>
<dbReference type="EMBL" id="CAUYUJ010014291">
    <property type="protein sequence ID" value="CAK0839417.1"/>
    <property type="molecule type" value="Genomic_DNA"/>
</dbReference>
<keyword evidence="2" id="KW-1185">Reference proteome</keyword>
<evidence type="ECO:0008006" key="3">
    <source>
        <dbReference type="Google" id="ProtNLM"/>
    </source>
</evidence>
<sequence length="729" mass="80599">MISQAYRMPGRRVLVRFEGDTYSHERVLLWPTHFDDWYESWVILAADDDLHIERVRDWTWIYDLTEGWPPGLRGGVVRFRAPLTANEVLAQVLVGRDEEPATFLDWRGRELVVEDSVLSAVRRRLTDKGVSSELRLAEASGDELATRPALEARRTAAPGGLGTRQALRPAFEDGVYVVAEVRAPNGMQLGDPVVGGQAESLGGCQAVVLLDDGARVLFQRAAADDVEEWRRAAREAAGRCSAPQQVGRGAAGQADDLRAEFAAADAGVDKGDARTLYVEWTSEGVRFKTWRKAVGESTQITMEQCSPWRMWLLSFCREHGISLATLVQALWLAGSLPMGWAWSLYYAHEANARQMELTKELSGAQLLQDRGPPLVLRGGEGPGGQGKYCYVGNLGVLADDEDCVRQGLTAVTETFANQGLTVHETEPACQCGVALGVEVDGKLGRARPTAKRFWRVRDSIQELVRRGACSGQELEVLVGHVTFVALIRRELLSILHATYRCVKKQYFTRAPLWESVRQELLALSGAMVFLGAKWDDEWAPGVYQTDASPWGFGVAYSRWPKAAVADAGRVPERARLRLGAEAARSHAFAAAGLEEQEGGMARARAEPADAEVLRWERDMTFPELPAHFLHGSLWTAVMADKWRCREGIIHLEARAVLKGVERLARSQHGHDARALFVGDNLALTLALGMSRSRDFKLLTLIRRAGSLALARGLRLVFRWVSSELNSSDK</sequence>
<protein>
    <recommendedName>
        <fullName evidence="3">DNA-directed DNA polymerase</fullName>
    </recommendedName>
</protein>
<name>A0ABN9T3B2_9DINO</name>